<proteinExistence type="predicted"/>
<evidence type="ECO:0000313" key="2">
    <source>
        <dbReference type="Proteomes" id="UP001637990"/>
    </source>
</evidence>
<reference evidence="1 2" key="1">
    <citation type="submission" date="2024-11" db="EMBL/GenBank/DDBJ databases">
        <title>Genome sequencing of Xanthomonas codiaei.</title>
        <authorList>
            <person name="Studholme D.J."/>
        </authorList>
    </citation>
    <scope>NUCLEOTIDE SEQUENCE [LARGE SCALE GENOMIC DNA]</scope>
    <source>
        <strain evidence="1 2">NCPPB 4350</strain>
    </source>
</reference>
<name>A0ABW9MTA6_9XANT</name>
<dbReference type="Proteomes" id="UP001637990">
    <property type="component" value="Unassembled WGS sequence"/>
</dbReference>
<organism evidence="1 2">
    <name type="scientific">Xanthomonas codiaei</name>
    <dbReference type="NCBI Taxonomy" id="56463"/>
    <lineage>
        <taxon>Bacteria</taxon>
        <taxon>Pseudomonadati</taxon>
        <taxon>Pseudomonadota</taxon>
        <taxon>Gammaproteobacteria</taxon>
        <taxon>Lysobacterales</taxon>
        <taxon>Lysobacteraceae</taxon>
        <taxon>Xanthomonas</taxon>
    </lineage>
</organism>
<feature type="non-terminal residue" evidence="1">
    <location>
        <position position="1"/>
    </location>
</feature>
<dbReference type="EMBL" id="JBJGBS010000244">
    <property type="protein sequence ID" value="MFO3707519.1"/>
    <property type="molecule type" value="Genomic_DNA"/>
</dbReference>
<protein>
    <submittedName>
        <fullName evidence="1">Uncharacterized protein</fullName>
    </submittedName>
</protein>
<comment type="caution">
    <text evidence="1">The sequence shown here is derived from an EMBL/GenBank/DDBJ whole genome shotgun (WGS) entry which is preliminary data.</text>
</comment>
<accession>A0ABW9MTA6</accession>
<gene>
    <name evidence="1" type="ORF">ACI6Q5_21705</name>
</gene>
<sequence>LYQGISEPCLRRRRVCGSVASGEANYMPAKRFWEVICEKYFTNLPETLRCRANPTGIRGLNVSPQLTSPRIEESAAHAIAALQQAGTRQSLTSITRAKLRLPT</sequence>
<evidence type="ECO:0000313" key="1">
    <source>
        <dbReference type="EMBL" id="MFO3707519.1"/>
    </source>
</evidence>
<dbReference type="RefSeq" id="WP_410049919.1">
    <property type="nucleotide sequence ID" value="NZ_JBJGBS010000244.1"/>
</dbReference>
<keyword evidence="2" id="KW-1185">Reference proteome</keyword>